<evidence type="ECO:0000259" key="8">
    <source>
        <dbReference type="SMART" id="SM00986"/>
    </source>
</evidence>
<organism evidence="9 10">
    <name type="scientific">Sanghuangporus baumii</name>
    <name type="common">Phellinus baumii</name>
    <dbReference type="NCBI Taxonomy" id="108892"/>
    <lineage>
        <taxon>Eukaryota</taxon>
        <taxon>Fungi</taxon>
        <taxon>Dikarya</taxon>
        <taxon>Basidiomycota</taxon>
        <taxon>Agaricomycotina</taxon>
        <taxon>Agaricomycetes</taxon>
        <taxon>Hymenochaetales</taxon>
        <taxon>Hymenochaetaceae</taxon>
        <taxon>Sanghuangporus</taxon>
    </lineage>
</organism>
<dbReference type="NCBIfam" id="TIGR00628">
    <property type="entry name" value="ung"/>
    <property type="match status" value="1"/>
</dbReference>
<dbReference type="InterPro" id="IPR002043">
    <property type="entry name" value="UDG_fam1"/>
</dbReference>
<dbReference type="InterPro" id="IPR036895">
    <property type="entry name" value="Uracil-DNA_glycosylase-like_sf"/>
</dbReference>
<evidence type="ECO:0000256" key="7">
    <source>
        <dbReference type="RuleBase" id="RU003780"/>
    </source>
</evidence>
<dbReference type="Gene3D" id="3.40.470.10">
    <property type="entry name" value="Uracil-DNA glycosylase-like domain"/>
    <property type="match status" value="1"/>
</dbReference>
<evidence type="ECO:0000256" key="5">
    <source>
        <dbReference type="HAMAP-Rule" id="MF_03166"/>
    </source>
</evidence>
<comment type="catalytic activity">
    <reaction evidence="5 7">
        <text>Hydrolyzes single-stranded DNA or mismatched double-stranded DNA and polynucleotides, releasing free uracil.</text>
        <dbReference type="EC" id="3.2.2.27"/>
    </reaction>
</comment>
<evidence type="ECO:0000313" key="9">
    <source>
        <dbReference type="EMBL" id="OCB84764.1"/>
    </source>
</evidence>
<dbReference type="SMART" id="SM00986">
    <property type="entry name" value="UDG"/>
    <property type="match status" value="1"/>
</dbReference>
<keyword evidence="4 5" id="KW-0234">DNA repair</keyword>
<feature type="active site" description="Proton acceptor" evidence="5 6">
    <location>
        <position position="195"/>
    </location>
</feature>
<dbReference type="NCBIfam" id="NF003588">
    <property type="entry name" value="PRK05254.1-1"/>
    <property type="match status" value="1"/>
</dbReference>
<feature type="domain" description="Uracil-DNA glycosylase-like" evidence="8">
    <location>
        <begin position="180"/>
        <end position="343"/>
    </location>
</feature>
<dbReference type="GO" id="GO:0097510">
    <property type="term" value="P:base-excision repair, AP site formation via deaminated base removal"/>
    <property type="evidence" value="ECO:0007669"/>
    <property type="project" value="TreeGrafter"/>
</dbReference>
<accession>A0A9Q5HRY5</accession>
<dbReference type="SMART" id="SM00987">
    <property type="entry name" value="UreE_C"/>
    <property type="match status" value="1"/>
</dbReference>
<name>A0A9Q5HRY5_SANBA</name>
<dbReference type="PROSITE" id="PS00130">
    <property type="entry name" value="U_DNA_GLYCOSYLASE"/>
    <property type="match status" value="1"/>
</dbReference>
<comment type="subcellular location">
    <subcellularLocation>
        <location evidence="5">Mitochondrion</location>
    </subcellularLocation>
    <subcellularLocation>
        <location evidence="5">Nucleus</location>
    </subcellularLocation>
</comment>
<evidence type="ECO:0000256" key="3">
    <source>
        <dbReference type="ARBA" id="ARBA00022801"/>
    </source>
</evidence>
<comment type="function">
    <text evidence="5 7">Excises uracil residues from the DNA which can arise as a result of misincorporation of dUMP residues by DNA polymerase or due to deamination of cytosine.</text>
</comment>
<gene>
    <name evidence="5" type="primary">UNG1</name>
    <name evidence="9" type="ORF">A7U60_g8289</name>
</gene>
<dbReference type="Pfam" id="PF03167">
    <property type="entry name" value="UDG"/>
    <property type="match status" value="1"/>
</dbReference>
<evidence type="ECO:0000256" key="2">
    <source>
        <dbReference type="ARBA" id="ARBA00022763"/>
    </source>
</evidence>
<keyword evidence="10" id="KW-1185">Reference proteome</keyword>
<keyword evidence="3 5" id="KW-0378">Hydrolase</keyword>
<keyword evidence="2 5" id="KW-0227">DNA damage</keyword>
<dbReference type="Proteomes" id="UP000757232">
    <property type="component" value="Unassembled WGS sequence"/>
</dbReference>
<dbReference type="CDD" id="cd10027">
    <property type="entry name" value="UDG-F1-like"/>
    <property type="match status" value="1"/>
</dbReference>
<comment type="similarity">
    <text evidence="1 5 7">Belongs to the uracil-DNA glycosylase (UDG) superfamily. UNG family.</text>
</comment>
<dbReference type="SUPFAM" id="SSF52141">
    <property type="entry name" value="Uracil-DNA glycosylase-like"/>
    <property type="match status" value="1"/>
</dbReference>
<dbReference type="PANTHER" id="PTHR11264">
    <property type="entry name" value="URACIL-DNA GLYCOSYLASE"/>
    <property type="match status" value="1"/>
</dbReference>
<dbReference type="NCBIfam" id="NF003592">
    <property type="entry name" value="PRK05254.1-5"/>
    <property type="match status" value="1"/>
</dbReference>
<dbReference type="InterPro" id="IPR005122">
    <property type="entry name" value="Uracil-DNA_glycosylase-like"/>
</dbReference>
<dbReference type="HAMAP" id="MF_00148">
    <property type="entry name" value="UDG"/>
    <property type="match status" value="1"/>
</dbReference>
<protein>
    <recommendedName>
        <fullName evidence="5 7">Uracil-DNA glycosylase</fullName>
        <shortName evidence="5">UDG</shortName>
        <ecNumber evidence="5 7">3.2.2.27</ecNumber>
    </recommendedName>
</protein>
<dbReference type="NCBIfam" id="NF003589">
    <property type="entry name" value="PRK05254.1-2"/>
    <property type="match status" value="1"/>
</dbReference>
<keyword evidence="5" id="KW-0496">Mitochondrion</keyword>
<reference evidence="9" key="1">
    <citation type="submission" date="2016-06" db="EMBL/GenBank/DDBJ databases">
        <title>Draft Genome sequence of the fungus Inonotus baumii.</title>
        <authorList>
            <person name="Zhu H."/>
            <person name="Lin W."/>
        </authorList>
    </citation>
    <scope>NUCLEOTIDE SEQUENCE</scope>
    <source>
        <strain evidence="9">821</strain>
    </source>
</reference>
<evidence type="ECO:0000256" key="6">
    <source>
        <dbReference type="PROSITE-ProRule" id="PRU10072"/>
    </source>
</evidence>
<dbReference type="AlphaFoldDB" id="A0A9Q5HRY5"/>
<dbReference type="EC" id="3.2.2.27" evidence="5 7"/>
<dbReference type="InterPro" id="IPR018085">
    <property type="entry name" value="Ura-DNA_Glyclase_AS"/>
</dbReference>
<dbReference type="GO" id="GO:0005634">
    <property type="term" value="C:nucleus"/>
    <property type="evidence" value="ECO:0007669"/>
    <property type="project" value="UniProtKB-SubCell"/>
</dbReference>
<dbReference type="EMBL" id="LNZH02000214">
    <property type="protein sequence ID" value="OCB84764.1"/>
    <property type="molecule type" value="Genomic_DNA"/>
</dbReference>
<evidence type="ECO:0000256" key="4">
    <source>
        <dbReference type="ARBA" id="ARBA00023204"/>
    </source>
</evidence>
<keyword evidence="5" id="KW-0539">Nucleus</keyword>
<proteinExistence type="inferred from homology"/>
<dbReference type="GO" id="GO:0005739">
    <property type="term" value="C:mitochondrion"/>
    <property type="evidence" value="ECO:0007669"/>
    <property type="project" value="UniProtKB-SubCell"/>
</dbReference>
<evidence type="ECO:0000313" key="10">
    <source>
        <dbReference type="Proteomes" id="UP000757232"/>
    </source>
</evidence>
<dbReference type="GO" id="GO:0004844">
    <property type="term" value="F:uracil DNA N-glycosylase activity"/>
    <property type="evidence" value="ECO:0007669"/>
    <property type="project" value="UniProtKB-UniRule"/>
</dbReference>
<dbReference type="PANTHER" id="PTHR11264:SF0">
    <property type="entry name" value="URACIL-DNA GLYCOSYLASE"/>
    <property type="match status" value="1"/>
</dbReference>
<sequence>MSETTEQVVYLEDLEVKSKEATKENQTKDENATVSVAVSNTKAVSTTTTGKRQRTLMEMTGGLKPKEPTVKKQKLDRTASSLDAQVVSVPTKPVTSGLQTLNSIPFSMQAFKDSLTEEQKELLNLELETMGKSWLKVLKDELKKPYFISLKKFLWSEGVKGPADANKNIFPAPSNIYAWSRTPLGRVRVVIVGQDPYHTPGMAHGLCFSVPRGQSLPPSLLNIYKEIKNEYPEFIPPKHGNLTAWANSGVLLLNSALTVRSGAANSHKGKGWESFTEKVIDIVDRYGGANLNGANGVGRGVVFMCWGKDAAKRVEKLDKHPSPLSASRGFFGNGHFQEANTWLATRYGKDGLIDWCTLDPQEPESSQ</sequence>
<dbReference type="OrthoDB" id="10031947at2759"/>
<comment type="caution">
    <text evidence="9">The sequence shown here is derived from an EMBL/GenBank/DDBJ whole genome shotgun (WGS) entry which is preliminary data.</text>
</comment>
<evidence type="ECO:0000256" key="1">
    <source>
        <dbReference type="ARBA" id="ARBA00008184"/>
    </source>
</evidence>